<evidence type="ECO:0000256" key="1">
    <source>
        <dbReference type="ARBA" id="ARBA00004123"/>
    </source>
</evidence>
<gene>
    <name evidence="17" type="ORF">OTU49_017505</name>
</gene>
<evidence type="ECO:0000256" key="14">
    <source>
        <dbReference type="ARBA" id="ARBA00053494"/>
    </source>
</evidence>
<keyword evidence="13" id="KW-0131">Cell cycle</keyword>
<dbReference type="PANTHER" id="PTHR13222:SF1">
    <property type="entry name" value="RB1-INDUCIBLE COILED-COIL PROTEIN 1"/>
    <property type="match status" value="1"/>
</dbReference>
<comment type="caution">
    <text evidence="17">The sequence shown here is derived from an EMBL/GenBank/DDBJ whole genome shotgun (WGS) entry which is preliminary data.</text>
</comment>
<evidence type="ECO:0000256" key="3">
    <source>
        <dbReference type="ARBA" id="ARBA00004371"/>
    </source>
</evidence>
<dbReference type="FunFam" id="3.10.20.90:FF:000049">
    <property type="entry name" value="RB1-inducible coiled-coil protein 1 isoform X1"/>
    <property type="match status" value="1"/>
</dbReference>
<dbReference type="Gene3D" id="3.10.20.90">
    <property type="entry name" value="Phosphatidylinositol 3-kinase Catalytic Subunit, Chain A, domain 1"/>
    <property type="match status" value="1"/>
</dbReference>
<dbReference type="GO" id="GO:1990316">
    <property type="term" value="C:Atg1/ULK1 kinase complex"/>
    <property type="evidence" value="ECO:0007669"/>
    <property type="project" value="TreeGrafter"/>
</dbReference>
<accession>A0AAW0VSJ3</accession>
<organism evidence="17 18">
    <name type="scientific">Cherax quadricarinatus</name>
    <name type="common">Australian red claw crayfish</name>
    <dbReference type="NCBI Taxonomy" id="27406"/>
    <lineage>
        <taxon>Eukaryota</taxon>
        <taxon>Metazoa</taxon>
        <taxon>Ecdysozoa</taxon>
        <taxon>Arthropoda</taxon>
        <taxon>Crustacea</taxon>
        <taxon>Multicrustacea</taxon>
        <taxon>Malacostraca</taxon>
        <taxon>Eumalacostraca</taxon>
        <taxon>Eucarida</taxon>
        <taxon>Decapoda</taxon>
        <taxon>Pleocyemata</taxon>
        <taxon>Astacidea</taxon>
        <taxon>Parastacoidea</taxon>
        <taxon>Parastacidae</taxon>
        <taxon>Cherax</taxon>
    </lineage>
</organism>
<dbReference type="EMBL" id="JARKIK010000915">
    <property type="protein sequence ID" value="KAK8720052.1"/>
    <property type="molecule type" value="Genomic_DNA"/>
</dbReference>
<dbReference type="GO" id="GO:0005829">
    <property type="term" value="C:cytosol"/>
    <property type="evidence" value="ECO:0007669"/>
    <property type="project" value="UniProtKB-SubCell"/>
</dbReference>
<dbReference type="PANTHER" id="PTHR13222">
    <property type="entry name" value="RB1-INDUCIBLE COILED-COIL"/>
    <property type="match status" value="1"/>
</dbReference>
<evidence type="ECO:0000256" key="5">
    <source>
        <dbReference type="ARBA" id="ARBA00022490"/>
    </source>
</evidence>
<reference evidence="17 18" key="1">
    <citation type="journal article" date="2024" name="BMC Genomics">
        <title>Genome assembly of redclaw crayfish (Cherax quadricarinatus) provides insights into its immune adaptation and hypoxia tolerance.</title>
        <authorList>
            <person name="Liu Z."/>
            <person name="Zheng J."/>
            <person name="Li H."/>
            <person name="Fang K."/>
            <person name="Wang S."/>
            <person name="He J."/>
            <person name="Zhou D."/>
            <person name="Weng S."/>
            <person name="Chi M."/>
            <person name="Gu Z."/>
            <person name="He J."/>
            <person name="Li F."/>
            <person name="Wang M."/>
        </authorList>
    </citation>
    <scope>NUCLEOTIDE SEQUENCE [LARGE SCALE GENOMIC DNA]</scope>
    <source>
        <strain evidence="17">ZL_2023a</strain>
    </source>
</reference>
<evidence type="ECO:0000256" key="7">
    <source>
        <dbReference type="ARBA" id="ARBA00023006"/>
    </source>
</evidence>
<sequence>MIYVFLVDTGTMMTFDMNLALENVSVLKEVIHRAMKVPPEKQVLLISGGEALDPNLRVCQYSAGTDTNPIFLFSKTTIEGQDPPPPSIDYGTDTDLKVHWYNTMMLISGWYRMMVLISGLYSMKMLISGL</sequence>
<dbReference type="GO" id="GO:0061723">
    <property type="term" value="P:glycophagy"/>
    <property type="evidence" value="ECO:0007669"/>
    <property type="project" value="TreeGrafter"/>
</dbReference>
<keyword evidence="8" id="KW-0805">Transcription regulation</keyword>
<dbReference type="GO" id="GO:0034045">
    <property type="term" value="C:phagophore assembly site membrane"/>
    <property type="evidence" value="ECO:0007669"/>
    <property type="project" value="TreeGrafter"/>
</dbReference>
<dbReference type="GO" id="GO:0031090">
    <property type="term" value="C:organelle membrane"/>
    <property type="evidence" value="ECO:0007669"/>
    <property type="project" value="UniProtKB-ARBA"/>
</dbReference>
<dbReference type="GO" id="GO:0034517">
    <property type="term" value="P:ribophagy"/>
    <property type="evidence" value="ECO:0007669"/>
    <property type="project" value="TreeGrafter"/>
</dbReference>
<dbReference type="GO" id="GO:0000045">
    <property type="term" value="P:autophagosome assembly"/>
    <property type="evidence" value="ECO:0007669"/>
    <property type="project" value="InterPro"/>
</dbReference>
<dbReference type="GO" id="GO:0008285">
    <property type="term" value="P:negative regulation of cell population proliferation"/>
    <property type="evidence" value="ECO:0007669"/>
    <property type="project" value="UniProtKB-ARBA"/>
</dbReference>
<evidence type="ECO:0000256" key="2">
    <source>
        <dbReference type="ARBA" id="ARBA00004329"/>
    </source>
</evidence>
<dbReference type="GO" id="GO:0060090">
    <property type="term" value="F:molecular adaptor activity"/>
    <property type="evidence" value="ECO:0007669"/>
    <property type="project" value="TreeGrafter"/>
</dbReference>
<dbReference type="InterPro" id="IPR029071">
    <property type="entry name" value="Ubiquitin-like_domsf"/>
</dbReference>
<proteinExistence type="predicted"/>
<keyword evidence="12" id="KW-0539">Nucleus</keyword>
<keyword evidence="7" id="KW-0072">Autophagy</keyword>
<name>A0AAW0VSJ3_CHEQU</name>
<evidence type="ECO:0000256" key="12">
    <source>
        <dbReference type="ARBA" id="ARBA00023242"/>
    </source>
</evidence>
<dbReference type="GO" id="GO:0005764">
    <property type="term" value="C:lysosome"/>
    <property type="evidence" value="ECO:0007669"/>
    <property type="project" value="UniProtKB-SubCell"/>
</dbReference>
<evidence type="ECO:0000256" key="13">
    <source>
        <dbReference type="ARBA" id="ARBA00023306"/>
    </source>
</evidence>
<comment type="function">
    <text evidence="14">Involved in autophagy. Regulates early events but also late events of autophagosome formation through direct interaction with Atg16L1. Required for the formation of the autophagosome-like double-membrane structure that surrounds the Salmonella-containing vacuole (SCV) during S.typhimurium infection and subsequent xenophagy. Involved in repair of DNA damage caused by ionizing radiation, which subsequently improves cell survival by decreasing apoptosis. Inhibits PTK2/FAK1 and PTK2B/PYK2 kinase activity, affecting their downstream signaling pathways. Plays a role as a modulator of TGF-beta-signaling by restricting substrate specificity of RNF111. Functions as a DNA-binding transcription factor. Is a potent regulator of the RB1 pathway through induction of RB1 expression. Plays a crucial role in muscular differentiation. Plays an indispensable role in fetal hematopoiesis and in the regulation of neuronal homeostasis.</text>
</comment>
<keyword evidence="11" id="KW-0458">Lysosome</keyword>
<dbReference type="Proteomes" id="UP001445076">
    <property type="component" value="Unassembled WGS sequence"/>
</dbReference>
<keyword evidence="18" id="KW-1185">Reference proteome</keyword>
<evidence type="ECO:0000256" key="10">
    <source>
        <dbReference type="ARBA" id="ARBA00023163"/>
    </source>
</evidence>
<dbReference type="AlphaFoldDB" id="A0AAW0VSJ3"/>
<evidence type="ECO:0000256" key="8">
    <source>
        <dbReference type="ARBA" id="ARBA00023015"/>
    </source>
</evidence>
<evidence type="ECO:0000256" key="9">
    <source>
        <dbReference type="ARBA" id="ARBA00023054"/>
    </source>
</evidence>
<evidence type="ECO:0000256" key="6">
    <source>
        <dbReference type="ARBA" id="ARBA00022553"/>
    </source>
</evidence>
<dbReference type="GO" id="GO:0000422">
    <property type="term" value="P:autophagy of mitochondrion"/>
    <property type="evidence" value="ECO:0007669"/>
    <property type="project" value="TreeGrafter"/>
</dbReference>
<evidence type="ECO:0000256" key="4">
    <source>
        <dbReference type="ARBA" id="ARBA00004514"/>
    </source>
</evidence>
<dbReference type="EMBL" id="JARKIK010000915">
    <property type="protein sequence ID" value="KAK8720057.1"/>
    <property type="molecule type" value="Genomic_DNA"/>
</dbReference>
<evidence type="ECO:0000256" key="16">
    <source>
        <dbReference type="ARBA" id="ARBA00080154"/>
    </source>
</evidence>
<evidence type="ECO:0000256" key="15">
    <source>
        <dbReference type="ARBA" id="ARBA00069790"/>
    </source>
</evidence>
<dbReference type="InterPro" id="IPR040040">
    <property type="entry name" value="ATG11"/>
</dbReference>
<keyword evidence="10" id="KW-0804">Transcription</keyword>
<evidence type="ECO:0000313" key="17">
    <source>
        <dbReference type="EMBL" id="KAK8720057.1"/>
    </source>
</evidence>
<keyword evidence="9" id="KW-0175">Coiled coil</keyword>
<evidence type="ECO:0000256" key="11">
    <source>
        <dbReference type="ARBA" id="ARBA00023228"/>
    </source>
</evidence>
<keyword evidence="5" id="KW-0963">Cytoplasm</keyword>
<dbReference type="EMBL" id="JARKIK010000915">
    <property type="protein sequence ID" value="KAK8720042.1"/>
    <property type="molecule type" value="Genomic_DNA"/>
</dbReference>
<dbReference type="SUPFAM" id="SSF54236">
    <property type="entry name" value="Ubiquitin-like"/>
    <property type="match status" value="1"/>
</dbReference>
<dbReference type="CDD" id="cd17060">
    <property type="entry name" value="Ubl_RB1CC1"/>
    <property type="match status" value="1"/>
</dbReference>
<keyword evidence="6" id="KW-0597">Phosphoprotein</keyword>
<evidence type="ECO:0000313" key="18">
    <source>
        <dbReference type="Proteomes" id="UP001445076"/>
    </source>
</evidence>
<dbReference type="GO" id="GO:0019901">
    <property type="term" value="F:protein kinase binding"/>
    <property type="evidence" value="ECO:0007669"/>
    <property type="project" value="UniProtKB-ARBA"/>
</dbReference>
<protein>
    <recommendedName>
        <fullName evidence="15">RB1-inducible coiled-coil protein 1</fullName>
    </recommendedName>
    <alternativeName>
        <fullName evidence="16">FAK family kinase-interacting protein of 200 kDa</fullName>
    </alternativeName>
</protein>
<reference evidence="17" key="2">
    <citation type="submission" date="2024-01" db="EMBL/GenBank/DDBJ databases">
        <authorList>
            <person name="He J."/>
            <person name="Wang M."/>
            <person name="Zheng J."/>
            <person name="Liu Z."/>
        </authorList>
    </citation>
    <scope>NUCLEOTIDE SEQUENCE</scope>
    <source>
        <strain evidence="17">ZL_2023a</strain>
        <tissue evidence="17">Muscle</tissue>
    </source>
</reference>
<comment type="subcellular location">
    <subcellularLocation>
        <location evidence="4">Cytoplasm</location>
        <location evidence="4">Cytosol</location>
    </subcellularLocation>
    <subcellularLocation>
        <location evidence="3">Lysosome</location>
    </subcellularLocation>
    <subcellularLocation>
        <location evidence="1">Nucleus</location>
    </subcellularLocation>
    <subcellularLocation>
        <location evidence="2">Preautophagosomal structure</location>
    </subcellularLocation>
</comment>
<dbReference type="GO" id="GO:0005634">
    <property type="term" value="C:nucleus"/>
    <property type="evidence" value="ECO:0007669"/>
    <property type="project" value="UniProtKB-SubCell"/>
</dbReference>
<dbReference type="GO" id="GO:0061709">
    <property type="term" value="P:reticulophagy"/>
    <property type="evidence" value="ECO:0007669"/>
    <property type="project" value="TreeGrafter"/>
</dbReference>
<dbReference type="GO" id="GO:0034727">
    <property type="term" value="P:piecemeal microautophagy of the nucleus"/>
    <property type="evidence" value="ECO:0007669"/>
    <property type="project" value="TreeGrafter"/>
</dbReference>
<dbReference type="EMBL" id="JARKIK010000915">
    <property type="protein sequence ID" value="KAK8720047.1"/>
    <property type="molecule type" value="Genomic_DNA"/>
</dbReference>